<gene>
    <name evidence="2" type="ORF">SAMN05660330_01853</name>
</gene>
<evidence type="ECO:0000313" key="3">
    <source>
        <dbReference type="Proteomes" id="UP000199073"/>
    </source>
</evidence>
<dbReference type="AlphaFoldDB" id="A0A1H0Q506"/>
<dbReference type="SUPFAM" id="SSF75169">
    <property type="entry name" value="DsrEFH-like"/>
    <property type="match status" value="1"/>
</dbReference>
<organism evidence="2 3">
    <name type="scientific">Desulforhopalus singaporensis</name>
    <dbReference type="NCBI Taxonomy" id="91360"/>
    <lineage>
        <taxon>Bacteria</taxon>
        <taxon>Pseudomonadati</taxon>
        <taxon>Thermodesulfobacteriota</taxon>
        <taxon>Desulfobulbia</taxon>
        <taxon>Desulfobulbales</taxon>
        <taxon>Desulfocapsaceae</taxon>
        <taxon>Desulforhopalus</taxon>
    </lineage>
</organism>
<keyword evidence="1" id="KW-0732">Signal</keyword>
<evidence type="ECO:0000256" key="1">
    <source>
        <dbReference type="SAM" id="SignalP"/>
    </source>
</evidence>
<dbReference type="Gene3D" id="3.40.1260.10">
    <property type="entry name" value="DsrEFH-like"/>
    <property type="match status" value="1"/>
</dbReference>
<dbReference type="OrthoDB" id="9799127at2"/>
<proteinExistence type="predicted"/>
<keyword evidence="3" id="KW-1185">Reference proteome</keyword>
<feature type="signal peptide" evidence="1">
    <location>
        <begin position="1"/>
        <end position="28"/>
    </location>
</feature>
<dbReference type="InterPro" id="IPR027396">
    <property type="entry name" value="DsrEFH-like"/>
</dbReference>
<dbReference type="RefSeq" id="WP_092222075.1">
    <property type="nucleotide sequence ID" value="NZ_FNJI01000011.1"/>
</dbReference>
<dbReference type="Proteomes" id="UP000199073">
    <property type="component" value="Unassembled WGS sequence"/>
</dbReference>
<dbReference type="STRING" id="91360.SAMN05660330_01853"/>
<accession>A0A1H0Q506</accession>
<reference evidence="2 3" key="1">
    <citation type="submission" date="2016-10" db="EMBL/GenBank/DDBJ databases">
        <authorList>
            <person name="de Groot N.N."/>
        </authorList>
    </citation>
    <scope>NUCLEOTIDE SEQUENCE [LARGE SCALE GENOMIC DNA]</scope>
    <source>
        <strain evidence="2 3">DSM 12130</strain>
    </source>
</reference>
<dbReference type="EMBL" id="FNJI01000011">
    <property type="protein sequence ID" value="SDP12463.1"/>
    <property type="molecule type" value="Genomic_DNA"/>
</dbReference>
<sequence length="168" mass="18775">MNNSINSLRLAVLLIFCLTGLLSTSASAEQYDSLKGLKSVRTIFDFRDGKPGSALIHLKLVHDTFRDQAIQAVSDKPEMVVVFMDSSVLLLSSDRDKFSEVDRMRLEEFDQTLETMVKDGVRLEVCMFAANLWGVRPESIPVDIDRVANGWIASLGYQQKGFALVPVF</sequence>
<protein>
    <recommendedName>
        <fullName evidence="4">Intracellular sulfur oxidation protein, DsrE/DsrF family</fullName>
    </recommendedName>
</protein>
<name>A0A1H0Q506_9BACT</name>
<feature type="chain" id="PRO_5011467251" description="Intracellular sulfur oxidation protein, DsrE/DsrF family" evidence="1">
    <location>
        <begin position="29"/>
        <end position="168"/>
    </location>
</feature>
<evidence type="ECO:0000313" key="2">
    <source>
        <dbReference type="EMBL" id="SDP12463.1"/>
    </source>
</evidence>
<evidence type="ECO:0008006" key="4">
    <source>
        <dbReference type="Google" id="ProtNLM"/>
    </source>
</evidence>